<accession>X0T0D1</accession>
<organism evidence="1">
    <name type="scientific">marine sediment metagenome</name>
    <dbReference type="NCBI Taxonomy" id="412755"/>
    <lineage>
        <taxon>unclassified sequences</taxon>
        <taxon>metagenomes</taxon>
        <taxon>ecological metagenomes</taxon>
    </lineage>
</organism>
<gene>
    <name evidence="1" type="ORF">S01H1_09006</name>
</gene>
<proteinExistence type="predicted"/>
<dbReference type="AlphaFoldDB" id="X0T0D1"/>
<comment type="caution">
    <text evidence="1">The sequence shown here is derived from an EMBL/GenBank/DDBJ whole genome shotgun (WGS) entry which is preliminary data.</text>
</comment>
<reference evidence="1" key="1">
    <citation type="journal article" date="2014" name="Front. Microbiol.">
        <title>High frequency of phylogenetically diverse reductive dehalogenase-homologous genes in deep subseafloor sedimentary metagenomes.</title>
        <authorList>
            <person name="Kawai M."/>
            <person name="Futagami T."/>
            <person name="Toyoda A."/>
            <person name="Takaki Y."/>
            <person name="Nishi S."/>
            <person name="Hori S."/>
            <person name="Arai W."/>
            <person name="Tsubouchi T."/>
            <person name="Morono Y."/>
            <person name="Uchiyama I."/>
            <person name="Ito T."/>
            <person name="Fujiyama A."/>
            <person name="Inagaki F."/>
            <person name="Takami H."/>
        </authorList>
    </citation>
    <scope>NUCLEOTIDE SEQUENCE</scope>
    <source>
        <strain evidence="1">Expedition CK06-06</strain>
    </source>
</reference>
<name>X0T0D1_9ZZZZ</name>
<evidence type="ECO:0000313" key="1">
    <source>
        <dbReference type="EMBL" id="GAF80846.1"/>
    </source>
</evidence>
<protein>
    <submittedName>
        <fullName evidence="1">Uncharacterized protein</fullName>
    </submittedName>
</protein>
<sequence length="42" mass="4674">MATTNRKSVVKSGIDASRQIACPCPNRPGQKALSDYTYYPER</sequence>
<dbReference type="EMBL" id="BARS01004610">
    <property type="protein sequence ID" value="GAF80846.1"/>
    <property type="molecule type" value="Genomic_DNA"/>
</dbReference>